<accession>A0A814YH53</accession>
<evidence type="ECO:0000313" key="1">
    <source>
        <dbReference type="EMBL" id="CAF1229051.1"/>
    </source>
</evidence>
<evidence type="ECO:0000313" key="3">
    <source>
        <dbReference type="Proteomes" id="UP000663829"/>
    </source>
</evidence>
<keyword evidence="3" id="KW-1185">Reference proteome</keyword>
<gene>
    <name evidence="1" type="ORF">GPM918_LOCUS25075</name>
    <name evidence="2" type="ORF">SRO942_LOCUS25083</name>
</gene>
<sequence>MVRDLLGCLHARLLQFRHIDSVPCFLLTHDVCDVLKVEIDDTELNAIRDEICYKLKSGGYVVKDGIQTSFRCFKEFLLKKTDQKMKQLKYKRKYTTTMTSPNTLTQTQLTTTTILSQATTVSSPSSMTSEQHKQQLI</sequence>
<dbReference type="AlphaFoldDB" id="A0A814YH53"/>
<dbReference type="EMBL" id="CAJOBC010009598">
    <property type="protein sequence ID" value="CAF3991819.1"/>
    <property type="molecule type" value="Genomic_DNA"/>
</dbReference>
<protein>
    <submittedName>
        <fullName evidence="1">Uncharacterized protein</fullName>
    </submittedName>
</protein>
<dbReference type="OrthoDB" id="10063432at2759"/>
<reference evidence="1" key="1">
    <citation type="submission" date="2021-02" db="EMBL/GenBank/DDBJ databases">
        <authorList>
            <person name="Nowell W R."/>
        </authorList>
    </citation>
    <scope>NUCLEOTIDE SEQUENCE</scope>
</reference>
<proteinExistence type="predicted"/>
<organism evidence="1 3">
    <name type="scientific">Didymodactylos carnosus</name>
    <dbReference type="NCBI Taxonomy" id="1234261"/>
    <lineage>
        <taxon>Eukaryota</taxon>
        <taxon>Metazoa</taxon>
        <taxon>Spiralia</taxon>
        <taxon>Gnathifera</taxon>
        <taxon>Rotifera</taxon>
        <taxon>Eurotatoria</taxon>
        <taxon>Bdelloidea</taxon>
        <taxon>Philodinida</taxon>
        <taxon>Philodinidae</taxon>
        <taxon>Didymodactylos</taxon>
    </lineage>
</organism>
<dbReference type="EMBL" id="CAJNOQ010009591">
    <property type="protein sequence ID" value="CAF1229051.1"/>
    <property type="molecule type" value="Genomic_DNA"/>
</dbReference>
<evidence type="ECO:0000313" key="2">
    <source>
        <dbReference type="EMBL" id="CAF3991819.1"/>
    </source>
</evidence>
<name>A0A814YH53_9BILA</name>
<comment type="caution">
    <text evidence="1">The sequence shown here is derived from an EMBL/GenBank/DDBJ whole genome shotgun (WGS) entry which is preliminary data.</text>
</comment>
<dbReference type="Proteomes" id="UP000663829">
    <property type="component" value="Unassembled WGS sequence"/>
</dbReference>
<dbReference type="Proteomes" id="UP000681722">
    <property type="component" value="Unassembled WGS sequence"/>
</dbReference>